<dbReference type="InterPro" id="IPR045170">
    <property type="entry name" value="MTOX"/>
</dbReference>
<dbReference type="Gene3D" id="3.30.9.10">
    <property type="entry name" value="D-Amino Acid Oxidase, subunit A, domain 2"/>
    <property type="match status" value="1"/>
</dbReference>
<accession>A0A853EXJ6</accession>
<keyword evidence="2" id="KW-0285">Flavoprotein</keyword>
<dbReference type="PANTHER" id="PTHR10961">
    <property type="entry name" value="PEROXISOMAL SARCOSINE OXIDASE"/>
    <property type="match status" value="1"/>
</dbReference>
<protein>
    <submittedName>
        <fullName evidence="6">FAD-dependent oxidoreductase</fullName>
    </submittedName>
</protein>
<proteinExistence type="predicted"/>
<dbReference type="EMBL" id="JACBYE010000037">
    <property type="protein sequence ID" value="NYS94554.1"/>
    <property type="molecule type" value="Genomic_DNA"/>
</dbReference>
<keyword evidence="7" id="KW-1185">Reference proteome</keyword>
<dbReference type="Pfam" id="PF01266">
    <property type="entry name" value="DAO"/>
    <property type="match status" value="1"/>
</dbReference>
<dbReference type="GO" id="GO:0008115">
    <property type="term" value="F:sarcosine oxidase activity"/>
    <property type="evidence" value="ECO:0007669"/>
    <property type="project" value="TreeGrafter"/>
</dbReference>
<dbReference type="Gene3D" id="3.50.50.60">
    <property type="entry name" value="FAD/NAD(P)-binding domain"/>
    <property type="match status" value="1"/>
</dbReference>
<evidence type="ECO:0000313" key="6">
    <source>
        <dbReference type="EMBL" id="NYS94554.1"/>
    </source>
</evidence>
<dbReference type="AlphaFoldDB" id="A0A853EXJ6"/>
<organism evidence="6 7">
    <name type="scientific">Sanguibacter inulinus</name>
    <dbReference type="NCBI Taxonomy" id="60922"/>
    <lineage>
        <taxon>Bacteria</taxon>
        <taxon>Bacillati</taxon>
        <taxon>Actinomycetota</taxon>
        <taxon>Actinomycetes</taxon>
        <taxon>Micrococcales</taxon>
        <taxon>Sanguibacteraceae</taxon>
        <taxon>Sanguibacter</taxon>
    </lineage>
</organism>
<evidence type="ECO:0000256" key="2">
    <source>
        <dbReference type="ARBA" id="ARBA00022630"/>
    </source>
</evidence>
<dbReference type="InterPro" id="IPR006076">
    <property type="entry name" value="FAD-dep_OxRdtase"/>
</dbReference>
<gene>
    <name evidence="6" type="ORF">HZZ10_13625</name>
</gene>
<feature type="domain" description="FAD dependent oxidoreductase" evidence="5">
    <location>
        <begin position="7"/>
        <end position="369"/>
    </location>
</feature>
<evidence type="ECO:0000259" key="5">
    <source>
        <dbReference type="Pfam" id="PF01266"/>
    </source>
</evidence>
<keyword evidence="4" id="KW-0560">Oxidoreductase</keyword>
<dbReference type="RefSeq" id="WP_179913917.1">
    <property type="nucleotide sequence ID" value="NZ_JACBYE010000037.1"/>
</dbReference>
<evidence type="ECO:0000256" key="3">
    <source>
        <dbReference type="ARBA" id="ARBA00022827"/>
    </source>
</evidence>
<comment type="cofactor">
    <cofactor evidence="1">
        <name>FAD</name>
        <dbReference type="ChEBI" id="CHEBI:57692"/>
    </cofactor>
</comment>
<keyword evidence="3" id="KW-0274">FAD</keyword>
<dbReference type="PANTHER" id="PTHR10961:SF7">
    <property type="entry name" value="FAD DEPENDENT OXIDOREDUCTASE DOMAIN-CONTAINING PROTEIN"/>
    <property type="match status" value="1"/>
</dbReference>
<sequence length="396" mass="41583">MTEQVETVVVGGGVMGSAAAWALASAGREVLLLERFEPGHVRGASHGASRIYRTTYAEPEYLDLAQEALGHWRSLEADAGVELLTLTGGVSGGAGDARREEIAEAFVARGVPHEWLSAEAAGERWPGLRFDGRVLHEIETAGRVHADRAVEAFQAVARARGAQVRHSTAVLGVDEVPGGVRVRTEQGDVLAQRVVVAVGAWSAGLVAPLLGGTSGPLGPGGLPFVVTQEQPAHFALRAGAPDELTWPSFTNDPGPSLVGPGRRWPSGTYGLATPGEGIKVGFHGVGPRTDPDHRSFQPEQGQLDQLLDYVAEWVPGVDPSTAVPISCTYTTTPDHDFVLDRVGRVVVAAGFSGHGFKFAPSLGRVLRDLATEDVDGPVGAVAERFRLGRFAGAARG</sequence>
<dbReference type="SUPFAM" id="SSF54373">
    <property type="entry name" value="FAD-linked reductases, C-terminal domain"/>
    <property type="match status" value="1"/>
</dbReference>
<dbReference type="Proteomes" id="UP000561011">
    <property type="component" value="Unassembled WGS sequence"/>
</dbReference>
<comment type="caution">
    <text evidence="6">The sequence shown here is derived from an EMBL/GenBank/DDBJ whole genome shotgun (WGS) entry which is preliminary data.</text>
</comment>
<evidence type="ECO:0000256" key="1">
    <source>
        <dbReference type="ARBA" id="ARBA00001974"/>
    </source>
</evidence>
<dbReference type="SUPFAM" id="SSF51905">
    <property type="entry name" value="FAD/NAD(P)-binding domain"/>
    <property type="match status" value="1"/>
</dbReference>
<evidence type="ECO:0000256" key="4">
    <source>
        <dbReference type="ARBA" id="ARBA00023002"/>
    </source>
</evidence>
<reference evidence="6 7" key="1">
    <citation type="submission" date="2020-07" db="EMBL/GenBank/DDBJ databases">
        <title>MOT database genomes.</title>
        <authorList>
            <person name="Joseph S."/>
            <person name="Aduse-Opoku J."/>
            <person name="Hashim A."/>
            <person name="Wade W."/>
            <person name="Curtis M."/>
        </authorList>
    </citation>
    <scope>NUCLEOTIDE SEQUENCE [LARGE SCALE GENOMIC DNA]</scope>
    <source>
        <strain evidence="6 7">DSM 100099</strain>
    </source>
</reference>
<evidence type="ECO:0000313" key="7">
    <source>
        <dbReference type="Proteomes" id="UP000561011"/>
    </source>
</evidence>
<name>A0A853EXJ6_9MICO</name>
<dbReference type="GO" id="GO:0050660">
    <property type="term" value="F:flavin adenine dinucleotide binding"/>
    <property type="evidence" value="ECO:0007669"/>
    <property type="project" value="InterPro"/>
</dbReference>
<dbReference type="InterPro" id="IPR036188">
    <property type="entry name" value="FAD/NAD-bd_sf"/>
</dbReference>